<dbReference type="GO" id="GO:0006271">
    <property type="term" value="P:DNA strand elongation involved in DNA replication"/>
    <property type="evidence" value="ECO:0007669"/>
    <property type="project" value="TreeGrafter"/>
</dbReference>
<keyword evidence="8" id="KW-0238">DNA-binding</keyword>
<evidence type="ECO:0000256" key="7">
    <source>
        <dbReference type="ARBA" id="ARBA00022932"/>
    </source>
</evidence>
<comment type="subunit">
    <text evidence="9">Forms a ring-shaped head-to-tail homodimer around DNA.</text>
</comment>
<dbReference type="CDD" id="cd00140">
    <property type="entry name" value="beta_clamp"/>
    <property type="match status" value="1"/>
</dbReference>
<dbReference type="Pfam" id="PF00712">
    <property type="entry name" value="DNA_pol3_beta"/>
    <property type="match status" value="1"/>
</dbReference>
<dbReference type="GO" id="GO:0009360">
    <property type="term" value="C:DNA polymerase III complex"/>
    <property type="evidence" value="ECO:0007669"/>
    <property type="project" value="InterPro"/>
</dbReference>
<evidence type="ECO:0000256" key="8">
    <source>
        <dbReference type="ARBA" id="ARBA00023125"/>
    </source>
</evidence>
<evidence type="ECO:0000259" key="10">
    <source>
        <dbReference type="Pfam" id="PF00712"/>
    </source>
</evidence>
<dbReference type="GO" id="GO:0003677">
    <property type="term" value="F:DNA binding"/>
    <property type="evidence" value="ECO:0007669"/>
    <property type="project" value="UniProtKB-UniRule"/>
</dbReference>
<accession>A0A411YFJ8</accession>
<keyword evidence="6 9" id="KW-0235">DNA replication</keyword>
<dbReference type="GO" id="GO:0005737">
    <property type="term" value="C:cytoplasm"/>
    <property type="evidence" value="ECO:0007669"/>
    <property type="project" value="UniProtKB-SubCell"/>
</dbReference>
<proteinExistence type="inferred from homology"/>
<dbReference type="InterPro" id="IPR022637">
    <property type="entry name" value="DNA_polIII_beta_cen"/>
</dbReference>
<keyword evidence="4 9" id="KW-0808">Transferase</keyword>
<dbReference type="OrthoDB" id="468978at2"/>
<organism evidence="13 14">
    <name type="scientific">Egibacter rhizosphaerae</name>
    <dbReference type="NCBI Taxonomy" id="1670831"/>
    <lineage>
        <taxon>Bacteria</taxon>
        <taxon>Bacillati</taxon>
        <taxon>Actinomycetota</taxon>
        <taxon>Nitriliruptoria</taxon>
        <taxon>Egibacterales</taxon>
        <taxon>Egibacteraceae</taxon>
        <taxon>Egibacter</taxon>
    </lineage>
</organism>
<comment type="subcellular location">
    <subcellularLocation>
        <location evidence="1 9">Cytoplasm</location>
    </subcellularLocation>
</comment>
<name>A0A411YFJ8_9ACTN</name>
<gene>
    <name evidence="13" type="ORF">ER308_10805</name>
</gene>
<evidence type="ECO:0000256" key="3">
    <source>
        <dbReference type="ARBA" id="ARBA00022490"/>
    </source>
</evidence>
<dbReference type="SMART" id="SM00480">
    <property type="entry name" value="POL3Bc"/>
    <property type="match status" value="1"/>
</dbReference>
<dbReference type="GO" id="GO:0008408">
    <property type="term" value="F:3'-5' exonuclease activity"/>
    <property type="evidence" value="ECO:0007669"/>
    <property type="project" value="InterPro"/>
</dbReference>
<dbReference type="EMBL" id="CP036402">
    <property type="protein sequence ID" value="QBI19998.1"/>
    <property type="molecule type" value="Genomic_DNA"/>
</dbReference>
<keyword evidence="3 9" id="KW-0963">Cytoplasm</keyword>
<dbReference type="AlphaFoldDB" id="A0A411YFJ8"/>
<evidence type="ECO:0000256" key="1">
    <source>
        <dbReference type="ARBA" id="ARBA00004496"/>
    </source>
</evidence>
<dbReference type="SUPFAM" id="SSF55979">
    <property type="entry name" value="DNA clamp"/>
    <property type="match status" value="3"/>
</dbReference>
<evidence type="ECO:0000256" key="6">
    <source>
        <dbReference type="ARBA" id="ARBA00022705"/>
    </source>
</evidence>
<evidence type="ECO:0000313" key="13">
    <source>
        <dbReference type="EMBL" id="QBI19998.1"/>
    </source>
</evidence>
<evidence type="ECO:0000256" key="2">
    <source>
        <dbReference type="ARBA" id="ARBA00010752"/>
    </source>
</evidence>
<dbReference type="InterPro" id="IPR022635">
    <property type="entry name" value="DNA_polIII_beta_C"/>
</dbReference>
<feature type="domain" description="DNA polymerase III beta sliding clamp central" evidence="11">
    <location>
        <begin position="130"/>
        <end position="241"/>
    </location>
</feature>
<protein>
    <recommendedName>
        <fullName evidence="9">Beta sliding clamp</fullName>
    </recommendedName>
</protein>
<dbReference type="Proteomes" id="UP000291469">
    <property type="component" value="Chromosome"/>
</dbReference>
<keyword evidence="7 9" id="KW-0239">DNA-directed DNA polymerase</keyword>
<dbReference type="Gene3D" id="3.10.150.10">
    <property type="entry name" value="DNA Polymerase III, subunit A, domain 2"/>
    <property type="match status" value="3"/>
</dbReference>
<dbReference type="InterPro" id="IPR022634">
    <property type="entry name" value="DNA_polIII_beta_N"/>
</dbReference>
<evidence type="ECO:0000259" key="11">
    <source>
        <dbReference type="Pfam" id="PF02767"/>
    </source>
</evidence>
<feature type="domain" description="DNA polymerase III beta sliding clamp N-terminal" evidence="10">
    <location>
        <begin position="1"/>
        <end position="117"/>
    </location>
</feature>
<evidence type="ECO:0000313" key="14">
    <source>
        <dbReference type="Proteomes" id="UP000291469"/>
    </source>
</evidence>
<dbReference type="InterPro" id="IPR001001">
    <property type="entry name" value="DNA_polIII_beta"/>
</dbReference>
<dbReference type="PIRSF" id="PIRSF000804">
    <property type="entry name" value="DNA_pol_III_b"/>
    <property type="match status" value="1"/>
</dbReference>
<dbReference type="GO" id="GO:0003887">
    <property type="term" value="F:DNA-directed DNA polymerase activity"/>
    <property type="evidence" value="ECO:0007669"/>
    <property type="project" value="UniProtKB-UniRule"/>
</dbReference>
<keyword evidence="14" id="KW-1185">Reference proteome</keyword>
<keyword evidence="5 9" id="KW-0548">Nucleotidyltransferase</keyword>
<reference evidence="13 14" key="1">
    <citation type="submission" date="2019-01" db="EMBL/GenBank/DDBJ databases">
        <title>Egibacter rhizosphaerae EGI 80759T.</title>
        <authorList>
            <person name="Chen D.-D."/>
            <person name="Tian Y."/>
            <person name="Jiao J.-Y."/>
            <person name="Zhang X.-T."/>
            <person name="Zhang Y.-G."/>
            <person name="Zhang Y."/>
            <person name="Xiao M."/>
            <person name="Shu W.-S."/>
            <person name="Li W.-J."/>
        </authorList>
    </citation>
    <scope>NUCLEOTIDE SEQUENCE [LARGE SCALE GENOMIC DNA]</scope>
    <source>
        <strain evidence="13 14">EGI 80759</strain>
    </source>
</reference>
<dbReference type="InterPro" id="IPR046938">
    <property type="entry name" value="DNA_clamp_sf"/>
</dbReference>
<dbReference type="KEGG" id="erz:ER308_10805"/>
<comment type="function">
    <text evidence="9">Confers DNA tethering and processivity to DNA polymerases and other proteins. Acts as a clamp, forming a ring around DNA (a reaction catalyzed by the clamp-loading complex) which diffuses in an ATP-independent manner freely and bidirectionally along dsDNA. Initially characterized for its ability to contact the catalytic subunit of DNA polymerase III (Pol III), a complex, multichain enzyme responsible for most of the replicative synthesis in bacteria; Pol III exhibits 3'-5' exonuclease proofreading activity. The beta chain is required for initiation of replication as well as for processivity of DNA replication.</text>
</comment>
<dbReference type="PANTHER" id="PTHR30478">
    <property type="entry name" value="DNA POLYMERASE III SUBUNIT BETA"/>
    <property type="match status" value="1"/>
</dbReference>
<dbReference type="NCBIfam" id="TIGR00663">
    <property type="entry name" value="dnan"/>
    <property type="match status" value="1"/>
</dbReference>
<evidence type="ECO:0000256" key="5">
    <source>
        <dbReference type="ARBA" id="ARBA00022695"/>
    </source>
</evidence>
<dbReference type="Pfam" id="PF02768">
    <property type="entry name" value="DNA_pol3_beta_3"/>
    <property type="match status" value="1"/>
</dbReference>
<dbReference type="Pfam" id="PF02767">
    <property type="entry name" value="DNA_pol3_beta_2"/>
    <property type="match status" value="1"/>
</dbReference>
<comment type="similarity">
    <text evidence="2 9">Belongs to the beta sliding clamp family.</text>
</comment>
<feature type="domain" description="DNA polymerase III beta sliding clamp C-terminal" evidence="12">
    <location>
        <begin position="243"/>
        <end position="355"/>
    </location>
</feature>
<dbReference type="RefSeq" id="WP_131154995.1">
    <property type="nucleotide sequence ID" value="NZ_CP036402.1"/>
</dbReference>
<evidence type="ECO:0000256" key="4">
    <source>
        <dbReference type="ARBA" id="ARBA00022679"/>
    </source>
</evidence>
<evidence type="ECO:0000256" key="9">
    <source>
        <dbReference type="PIRNR" id="PIRNR000804"/>
    </source>
</evidence>
<evidence type="ECO:0000259" key="12">
    <source>
        <dbReference type="Pfam" id="PF02768"/>
    </source>
</evidence>
<sequence>MKFRAERAEFAEASSWALRTVGARATLPALSGVRLEVTGDRLQFASTDLEISSELSIPVQAEREGVALVPGRLLGDVVRTLPHAAVSAEVDSDRLRLECGRARFELRLMPVEDYPPLAAPSEDVTPAVMKADDFAAMVSQVARAASSDDARPVLTGVYLEASDGTIIAAATDSYRLAVRTLPWEEATDGTVLVPRRALEEARRSAESLGGEVRVIVEPSQVTFSLGDRRLTTRLIEGKFPDYRQLLPEGFDRRLLVDRAALTEVVRRVAVVGDANTTATPVQLHLSEDTVRVTAGSGEVGEAEESLSGELEGEPLQIAFNPRYLTDGLDAFRSDRVQLEFRDELKPAVLRPAGEDQDDDDSRDGDLLYLLMPVRV</sequence>
<dbReference type="PANTHER" id="PTHR30478:SF0">
    <property type="entry name" value="BETA SLIDING CLAMP"/>
    <property type="match status" value="1"/>
</dbReference>